<feature type="compositionally biased region" description="Low complexity" evidence="15">
    <location>
        <begin position="74"/>
        <end position="85"/>
    </location>
</feature>
<dbReference type="SUPFAM" id="SSF55271">
    <property type="entry name" value="DNA repair protein MutS, domain I"/>
    <property type="match status" value="1"/>
</dbReference>
<feature type="compositionally biased region" description="Polar residues" evidence="15">
    <location>
        <begin position="105"/>
        <end position="121"/>
    </location>
</feature>
<feature type="compositionally biased region" description="Acidic residues" evidence="15">
    <location>
        <begin position="49"/>
        <end position="58"/>
    </location>
</feature>
<dbReference type="SUPFAM" id="SSF48334">
    <property type="entry name" value="DNA repair protein MutS, domain III"/>
    <property type="match status" value="1"/>
</dbReference>
<evidence type="ECO:0000313" key="17">
    <source>
        <dbReference type="EMBL" id="KAI9632601.1"/>
    </source>
</evidence>
<keyword evidence="9" id="KW-0539">Nucleus</keyword>
<dbReference type="Gene3D" id="3.40.1170.10">
    <property type="entry name" value="DNA repair protein MutS, domain I"/>
    <property type="match status" value="1"/>
</dbReference>
<dbReference type="RefSeq" id="XP_052942378.1">
    <property type="nucleotide sequence ID" value="XM_053091327.1"/>
</dbReference>
<dbReference type="InterPro" id="IPR036187">
    <property type="entry name" value="DNA_mismatch_repair_MutS_sf"/>
</dbReference>
<feature type="compositionally biased region" description="Low complexity" evidence="15">
    <location>
        <begin position="1"/>
        <end position="17"/>
    </location>
</feature>
<evidence type="ECO:0000256" key="11">
    <source>
        <dbReference type="ARBA" id="ARBA00025902"/>
    </source>
</evidence>
<keyword evidence="6" id="KW-0067">ATP-binding</keyword>
<dbReference type="Pfam" id="PF05188">
    <property type="entry name" value="MutS_II"/>
    <property type="match status" value="1"/>
</dbReference>
<dbReference type="GO" id="GO:0006298">
    <property type="term" value="P:mismatch repair"/>
    <property type="evidence" value="ECO:0007669"/>
    <property type="project" value="InterPro"/>
</dbReference>
<dbReference type="InterPro" id="IPR007696">
    <property type="entry name" value="DNA_mismatch_repair_MutS_core"/>
</dbReference>
<dbReference type="PANTHER" id="PTHR11361">
    <property type="entry name" value="DNA MISMATCH REPAIR PROTEIN MUTS FAMILY MEMBER"/>
    <property type="match status" value="1"/>
</dbReference>
<protein>
    <recommendedName>
        <fullName evidence="3 13">DNA mismatch repair protein MSH3</fullName>
    </recommendedName>
    <alternativeName>
        <fullName evidence="3 13">DNA mismatch repair protein MSH3</fullName>
    </alternativeName>
    <alternativeName>
        <fullName evidence="12">MutS protein homolog 3</fullName>
    </alternativeName>
</protein>
<feature type="compositionally biased region" description="Low complexity" evidence="15">
    <location>
        <begin position="211"/>
        <end position="225"/>
    </location>
</feature>
<name>A0AA38H2U7_9TREE</name>
<dbReference type="GeneID" id="77730532"/>
<dbReference type="InterPro" id="IPR036678">
    <property type="entry name" value="MutS_con_dom_sf"/>
</dbReference>
<feature type="compositionally biased region" description="Polar residues" evidence="15">
    <location>
        <begin position="154"/>
        <end position="164"/>
    </location>
</feature>
<evidence type="ECO:0000256" key="12">
    <source>
        <dbReference type="ARBA" id="ARBA00029792"/>
    </source>
</evidence>
<feature type="compositionally biased region" description="Basic and acidic residues" evidence="15">
    <location>
        <begin position="180"/>
        <end position="192"/>
    </location>
</feature>
<feature type="compositionally biased region" description="Basic and acidic residues" evidence="15">
    <location>
        <begin position="249"/>
        <end position="260"/>
    </location>
</feature>
<dbReference type="GO" id="GO:0140664">
    <property type="term" value="F:ATP-dependent DNA damage sensor activity"/>
    <property type="evidence" value="ECO:0007669"/>
    <property type="project" value="InterPro"/>
</dbReference>
<dbReference type="SUPFAM" id="SSF52540">
    <property type="entry name" value="P-loop containing nucleoside triphosphate hydrolases"/>
    <property type="match status" value="1"/>
</dbReference>
<dbReference type="SMART" id="SM00534">
    <property type="entry name" value="MUTSac"/>
    <property type="match status" value="1"/>
</dbReference>
<proteinExistence type="inferred from homology"/>
<dbReference type="PANTHER" id="PTHR11361:SF122">
    <property type="entry name" value="DNA MISMATCH REPAIR PROTEIN MSH3"/>
    <property type="match status" value="1"/>
</dbReference>
<evidence type="ECO:0000256" key="5">
    <source>
        <dbReference type="ARBA" id="ARBA00022763"/>
    </source>
</evidence>
<dbReference type="Pfam" id="PF01624">
    <property type="entry name" value="MutS_I"/>
    <property type="match status" value="1"/>
</dbReference>
<organism evidence="17 18">
    <name type="scientific">Dioszegia hungarica</name>
    <dbReference type="NCBI Taxonomy" id="4972"/>
    <lineage>
        <taxon>Eukaryota</taxon>
        <taxon>Fungi</taxon>
        <taxon>Dikarya</taxon>
        <taxon>Basidiomycota</taxon>
        <taxon>Agaricomycotina</taxon>
        <taxon>Tremellomycetes</taxon>
        <taxon>Tremellales</taxon>
        <taxon>Bulleribasidiaceae</taxon>
        <taxon>Dioszegia</taxon>
    </lineage>
</organism>
<evidence type="ECO:0000259" key="16">
    <source>
        <dbReference type="PROSITE" id="PS00486"/>
    </source>
</evidence>
<dbReference type="GO" id="GO:0005524">
    <property type="term" value="F:ATP binding"/>
    <property type="evidence" value="ECO:0007669"/>
    <property type="project" value="UniProtKB-KW"/>
</dbReference>
<comment type="subcellular location">
    <subcellularLocation>
        <location evidence="1">Nucleus</location>
    </subcellularLocation>
</comment>
<keyword evidence="7 14" id="KW-0238">DNA-binding</keyword>
<comment type="subunit">
    <text evidence="11">Heterodimer consisting of MSH2-MSH3 (MutS beta). Forms a ternary complex with MutL alpha (MLH1-PMS1).</text>
</comment>
<gene>
    <name evidence="17" type="ORF">MKK02DRAFT_40906</name>
</gene>
<dbReference type="InterPro" id="IPR007695">
    <property type="entry name" value="DNA_mismatch_repair_MutS-lik_N"/>
</dbReference>
<evidence type="ECO:0000256" key="4">
    <source>
        <dbReference type="ARBA" id="ARBA00022741"/>
    </source>
</evidence>
<keyword evidence="18" id="KW-1185">Reference proteome</keyword>
<reference evidence="17" key="1">
    <citation type="journal article" date="2022" name="G3 (Bethesda)">
        <title>High quality genome of the basidiomycete yeast Dioszegia hungarica PDD-24b-2 isolated from cloud water.</title>
        <authorList>
            <person name="Jarrige D."/>
            <person name="Haridas S."/>
            <person name="Bleykasten-Grosshans C."/>
            <person name="Joly M."/>
            <person name="Nadalig T."/>
            <person name="Sancelme M."/>
            <person name="Vuilleumier S."/>
            <person name="Grigoriev I.V."/>
            <person name="Amato P."/>
            <person name="Bringel F."/>
        </authorList>
    </citation>
    <scope>NUCLEOTIDE SEQUENCE</scope>
    <source>
        <strain evidence="17">PDD-24b-2</strain>
    </source>
</reference>
<dbReference type="GO" id="GO:0030983">
    <property type="term" value="F:mismatched DNA binding"/>
    <property type="evidence" value="ECO:0007669"/>
    <property type="project" value="InterPro"/>
</dbReference>
<evidence type="ECO:0000256" key="15">
    <source>
        <dbReference type="SAM" id="MobiDB-lite"/>
    </source>
</evidence>
<feature type="compositionally biased region" description="Acidic residues" evidence="15">
    <location>
        <begin position="573"/>
        <end position="587"/>
    </location>
</feature>
<feature type="compositionally biased region" description="Acidic residues" evidence="15">
    <location>
        <begin position="226"/>
        <end position="235"/>
    </location>
</feature>
<comment type="similarity">
    <text evidence="2">Belongs to the DNA mismatch repair MutS family. MSH3 subfamily.</text>
</comment>
<dbReference type="InterPro" id="IPR000432">
    <property type="entry name" value="DNA_mismatch_repair_MutS_C"/>
</dbReference>
<dbReference type="Proteomes" id="UP001164286">
    <property type="component" value="Unassembled WGS sequence"/>
</dbReference>
<dbReference type="Gene3D" id="1.10.1420.10">
    <property type="match status" value="2"/>
</dbReference>
<dbReference type="GO" id="GO:0005634">
    <property type="term" value="C:nucleus"/>
    <property type="evidence" value="ECO:0007669"/>
    <property type="project" value="UniProtKB-SubCell"/>
</dbReference>
<dbReference type="FunFam" id="1.10.1420.10:FF:000004">
    <property type="entry name" value="DNA mismatch repair protein Msh3"/>
    <property type="match status" value="1"/>
</dbReference>
<dbReference type="InterPro" id="IPR045076">
    <property type="entry name" value="MutS"/>
</dbReference>
<dbReference type="InterPro" id="IPR007861">
    <property type="entry name" value="DNA_mismatch_repair_MutS_clamp"/>
</dbReference>
<dbReference type="EMBL" id="JAKWFO010000014">
    <property type="protein sequence ID" value="KAI9632601.1"/>
    <property type="molecule type" value="Genomic_DNA"/>
</dbReference>
<evidence type="ECO:0000256" key="2">
    <source>
        <dbReference type="ARBA" id="ARBA00007094"/>
    </source>
</evidence>
<keyword evidence="8 14" id="KW-0234">DNA repair</keyword>
<dbReference type="InterPro" id="IPR016151">
    <property type="entry name" value="DNA_mismatch_repair_MutS_N"/>
</dbReference>
<dbReference type="InterPro" id="IPR027417">
    <property type="entry name" value="P-loop_NTPase"/>
</dbReference>
<keyword evidence="4 14" id="KW-0547">Nucleotide-binding</keyword>
<dbReference type="GO" id="GO:0006312">
    <property type="term" value="P:mitotic recombination"/>
    <property type="evidence" value="ECO:0007669"/>
    <property type="project" value="TreeGrafter"/>
</dbReference>
<evidence type="ECO:0000256" key="8">
    <source>
        <dbReference type="ARBA" id="ARBA00023204"/>
    </source>
</evidence>
<dbReference type="PROSITE" id="PS00486">
    <property type="entry name" value="DNA_MISMATCH_REPAIR_2"/>
    <property type="match status" value="1"/>
</dbReference>
<dbReference type="Pfam" id="PF05190">
    <property type="entry name" value="MutS_IV"/>
    <property type="match status" value="1"/>
</dbReference>
<evidence type="ECO:0000256" key="9">
    <source>
        <dbReference type="ARBA" id="ARBA00023242"/>
    </source>
</evidence>
<dbReference type="InterPro" id="IPR007860">
    <property type="entry name" value="DNA_mmatch_repair_MutS_con_dom"/>
</dbReference>
<feature type="domain" description="DNA mismatch repair proteins mutS family" evidence="16">
    <location>
        <begin position="1084"/>
        <end position="1100"/>
    </location>
</feature>
<evidence type="ECO:0000313" key="18">
    <source>
        <dbReference type="Proteomes" id="UP001164286"/>
    </source>
</evidence>
<sequence>MSPSQSQGQKQPSISAFFKRKSPPPSSPAKPTSRSISNDIKVFRVQSIADDEDDEDDIVALYDEPPPTKKARTSTDTAAPTSAAAEARKKAMAGTQSSYFGKKAASSSNEPSQAVASSSTLPAKVVAPKSRPSTQAVNLASYRLPRTVLPPPSQSGSAFDNYTVSLDPASAGESSQRQPKTVEQEARHERWQARVLGPGGIRPRRKSLALDEAAAAEARGQAAGDAEGEEGDGEAEAGGGGGLSVPDGEEAKGSDDERQKSASGVGSKLAAKFAAKTKEDAKTKGKGKGKKKEEVGPSGQTYTPLEKQFMEIKAENQDVLLLMEVGYKYKFHGEDAKIASRELGIAAFPARNFYTASIPTHRLHIHVKKLISLGYKVGVISQTETAALKKVSDNRNAPFTRRLTHLFTAATYVEDAALGSASTMLDDPVVPGSAPPPTNALVALVEIGMGGMALDERVRIGLVSVVPETGDVVWDEFDDSQVRTELETRLTHLQPAELLLPVSGLSKATEKVLSHFAGTTKSSASSKIRIERIDKILPYNKAFDYITKFYTDPAAAKGKQKGNSAKDEIDLTGSDDEVPTGDGEGMDELPGGSQANAVVDPIDLATEEAVLAIVDFPKQVVVAFSVIIQYMKAFGLQDAFRHRSSFTKFINRAHMLLSSNTLVNLEIYRNQDDGGVYGSLVWLLDHTKTRMGRRLLREWIGRPLLDVIALQARIDAIEEIIENKTYHMEKMRSLLVNMPDLVKGLTRIQYGKATTSEVATLLVALVRIGAEFKPTEDRICSSGLLNNIIKTLPTILEPARSFLNAIDIKAAREDKIADLWADPDKFSDVQDAKDCIGICESDLAEHLKEIRQTVKRPTLQYVSVAGVDNLVEIPVAQAKTVPAKWVKVQATKHVVRFHTPDILRISAELEQHKETLSIAAKAAFASFQSDISESHSLLVVSRQLAVIDCLMSLAQVAAGSGYCKPTFTGNPELHIREGRHPMVEMLKDDAYVPFDIDFSEGEGCAKVITGPNMAGKSSCVRATALIVCMAQIGSFVPASSVTLGVHDAVQTRMGASDEIGRGKSTFMVELSETSDILRTLTPRTLVILDELGRGTSTYDGVAIAYATLSHVAAARCNTLFVTHYPTVAEELAREFPKLISNWHMGFEEVKLPDGSAEITFLYRLTRGLAEASFGVWCARLAGLPKTVLENAQLRSDVLKADTEKKAAAALARRVKLLLSSSDSSTGGQSTVMLRNALSLLKTL</sequence>
<dbReference type="Pfam" id="PF00488">
    <property type="entry name" value="MutS_V"/>
    <property type="match status" value="1"/>
</dbReference>
<comment type="caution">
    <text evidence="17">The sequence shown here is derived from an EMBL/GenBank/DDBJ whole genome shotgun (WGS) entry which is preliminary data.</text>
</comment>
<dbReference type="AlphaFoldDB" id="A0AA38H2U7"/>
<evidence type="ECO:0000256" key="13">
    <source>
        <dbReference type="ARBA" id="ARBA00073774"/>
    </source>
</evidence>
<dbReference type="FunFam" id="3.40.1170.10:FF:000004">
    <property type="entry name" value="DNA mismatch repair protein"/>
    <property type="match status" value="1"/>
</dbReference>
<dbReference type="Gene3D" id="3.40.50.300">
    <property type="entry name" value="P-loop containing nucleotide triphosphate hydrolases"/>
    <property type="match status" value="1"/>
</dbReference>
<feature type="region of interest" description="Disordered" evidence="15">
    <location>
        <begin position="556"/>
        <end position="592"/>
    </location>
</feature>
<dbReference type="SMART" id="SM00533">
    <property type="entry name" value="MUTSd"/>
    <property type="match status" value="1"/>
</dbReference>
<evidence type="ECO:0000256" key="6">
    <source>
        <dbReference type="ARBA" id="ARBA00022840"/>
    </source>
</evidence>
<feature type="region of interest" description="Disordered" evidence="15">
    <location>
        <begin position="1"/>
        <end position="302"/>
    </location>
</feature>
<accession>A0AA38H2U7</accession>
<evidence type="ECO:0000256" key="10">
    <source>
        <dbReference type="ARBA" id="ARBA00025373"/>
    </source>
</evidence>
<dbReference type="Gene3D" id="3.30.420.110">
    <property type="entry name" value="MutS, connector domain"/>
    <property type="match status" value="1"/>
</dbReference>
<evidence type="ECO:0000256" key="14">
    <source>
        <dbReference type="RuleBase" id="RU003756"/>
    </source>
</evidence>
<dbReference type="Pfam" id="PF05192">
    <property type="entry name" value="MutS_III"/>
    <property type="match status" value="1"/>
</dbReference>
<evidence type="ECO:0000256" key="3">
    <source>
        <dbReference type="ARBA" id="ARBA00022151"/>
    </source>
</evidence>
<keyword evidence="5 14" id="KW-0227">DNA damage</keyword>
<evidence type="ECO:0000256" key="7">
    <source>
        <dbReference type="ARBA" id="ARBA00023125"/>
    </source>
</evidence>
<comment type="function">
    <text evidence="10">Component of the post-replicative DNA mismatch repair system (MMR). Heterodimerizes with MSH2 to form MutS beta, which binds to DNA mismatches thereby initiating DNA repair. MSH3 provides substrate-binding and substrate specificity to the complex. When bound, the MutS beta heterodimer bends the DNA helix and shields approximately 20 base pairs. Acts mainly to repair insertion-deletion loops (IDLs) from 2 to 13 nucleotides in size, but can also repair base-base and single insertion-deletion mismatches that occur during replication. After mismatch binding, forms a ternary complex with the MutL alpha heterodimer, which is thought to be responsible for directing the downstream MMR events, including strand discrimination, excision, and resynthesis. ATP binding and hydrolysis play a pivotal role in mismatch repair functions.</text>
</comment>
<evidence type="ECO:0000256" key="1">
    <source>
        <dbReference type="ARBA" id="ARBA00004123"/>
    </source>
</evidence>